<reference evidence="3" key="1">
    <citation type="journal article" date="2021" name="Sci. Adv.">
        <title>The American lobster genome reveals insights on longevity, neural, and immune adaptations.</title>
        <authorList>
            <person name="Polinski J.M."/>
            <person name="Zimin A.V."/>
            <person name="Clark K.F."/>
            <person name="Kohn A.B."/>
            <person name="Sadowski N."/>
            <person name="Timp W."/>
            <person name="Ptitsyn A."/>
            <person name="Khanna P."/>
            <person name="Romanova D.Y."/>
            <person name="Williams P."/>
            <person name="Greenwood S.J."/>
            <person name="Moroz L.L."/>
            <person name="Walt D.R."/>
            <person name="Bodnar A.G."/>
        </authorList>
    </citation>
    <scope>NUCLEOTIDE SEQUENCE</scope>
    <source>
        <strain evidence="3">GMGI-L3</strain>
    </source>
</reference>
<feature type="region of interest" description="Disordered" evidence="1">
    <location>
        <begin position="773"/>
        <end position="953"/>
    </location>
</feature>
<feature type="region of interest" description="Disordered" evidence="1">
    <location>
        <begin position="606"/>
        <end position="634"/>
    </location>
</feature>
<dbReference type="SUPFAM" id="SSF74924">
    <property type="entry name" value="Cap-Gly domain"/>
    <property type="match status" value="1"/>
</dbReference>
<feature type="compositionally biased region" description="Low complexity" evidence="1">
    <location>
        <begin position="813"/>
        <end position="831"/>
    </location>
</feature>
<evidence type="ECO:0000259" key="2">
    <source>
        <dbReference type="PROSITE" id="PS50245"/>
    </source>
</evidence>
<feature type="compositionally biased region" description="Basic and acidic residues" evidence="1">
    <location>
        <begin position="976"/>
        <end position="992"/>
    </location>
</feature>
<feature type="compositionally biased region" description="Basic and acidic residues" evidence="1">
    <location>
        <begin position="509"/>
        <end position="523"/>
    </location>
</feature>
<feature type="compositionally biased region" description="Basic and acidic residues" evidence="1">
    <location>
        <begin position="790"/>
        <end position="802"/>
    </location>
</feature>
<feature type="compositionally biased region" description="Basic and acidic residues" evidence="1">
    <location>
        <begin position="708"/>
        <end position="724"/>
    </location>
</feature>
<dbReference type="InterPro" id="IPR036859">
    <property type="entry name" value="CAP-Gly_dom_sf"/>
</dbReference>
<dbReference type="PROSITE" id="PS50245">
    <property type="entry name" value="CAP_GLY_2"/>
    <property type="match status" value="1"/>
</dbReference>
<dbReference type="PANTHER" id="PTHR18916:SF93">
    <property type="entry name" value="RESTIN HOMOLOG"/>
    <property type="match status" value="1"/>
</dbReference>
<protein>
    <submittedName>
        <fullName evidence="3">CAP-Gly domain-containing linker protein 1-like 2</fullName>
    </submittedName>
</protein>
<dbReference type="PROSITE" id="PS00845">
    <property type="entry name" value="CAP_GLY_1"/>
    <property type="match status" value="1"/>
</dbReference>
<feature type="region of interest" description="Disordered" evidence="1">
    <location>
        <begin position="304"/>
        <end position="398"/>
    </location>
</feature>
<dbReference type="PANTHER" id="PTHR18916">
    <property type="entry name" value="DYNACTIN 1-RELATED MICROTUBULE-BINDING"/>
    <property type="match status" value="1"/>
</dbReference>
<dbReference type="SMART" id="SM01052">
    <property type="entry name" value="CAP_GLY"/>
    <property type="match status" value="1"/>
</dbReference>
<dbReference type="EMBL" id="JAHLQT010002318">
    <property type="protein sequence ID" value="KAG7177389.1"/>
    <property type="molecule type" value="Genomic_DNA"/>
</dbReference>
<gene>
    <name evidence="3" type="primary">Clip1-L2</name>
    <name evidence="3" type="ORF">Hamer_G016676</name>
</gene>
<dbReference type="Gene3D" id="2.30.30.190">
    <property type="entry name" value="CAP Gly-rich-like domain"/>
    <property type="match status" value="1"/>
</dbReference>
<organism evidence="3 4">
    <name type="scientific">Homarus americanus</name>
    <name type="common">American lobster</name>
    <dbReference type="NCBI Taxonomy" id="6706"/>
    <lineage>
        <taxon>Eukaryota</taxon>
        <taxon>Metazoa</taxon>
        <taxon>Ecdysozoa</taxon>
        <taxon>Arthropoda</taxon>
        <taxon>Crustacea</taxon>
        <taxon>Multicrustacea</taxon>
        <taxon>Malacostraca</taxon>
        <taxon>Eumalacostraca</taxon>
        <taxon>Eucarida</taxon>
        <taxon>Decapoda</taxon>
        <taxon>Pleocyemata</taxon>
        <taxon>Astacidea</taxon>
        <taxon>Nephropoidea</taxon>
        <taxon>Nephropidae</taxon>
        <taxon>Homarus</taxon>
    </lineage>
</organism>
<proteinExistence type="predicted"/>
<accession>A0A8J5TKE9</accession>
<dbReference type="Proteomes" id="UP000747542">
    <property type="component" value="Unassembled WGS sequence"/>
</dbReference>
<evidence type="ECO:0000256" key="1">
    <source>
        <dbReference type="SAM" id="MobiDB-lite"/>
    </source>
</evidence>
<feature type="region of interest" description="Disordered" evidence="1">
    <location>
        <begin position="100"/>
        <end position="124"/>
    </location>
</feature>
<feature type="compositionally biased region" description="Polar residues" evidence="1">
    <location>
        <begin position="1014"/>
        <end position="1025"/>
    </location>
</feature>
<comment type="caution">
    <text evidence="3">The sequence shown here is derived from an EMBL/GenBank/DDBJ whole genome shotgun (WGS) entry which is preliminary data.</text>
</comment>
<feature type="compositionally biased region" description="Basic and acidic residues" evidence="1">
    <location>
        <begin position="932"/>
        <end position="953"/>
    </location>
</feature>
<keyword evidence="4" id="KW-1185">Reference proteome</keyword>
<name>A0A8J5TKE9_HOMAM</name>
<feature type="compositionally biased region" description="Polar residues" evidence="1">
    <location>
        <begin position="342"/>
        <end position="363"/>
    </location>
</feature>
<feature type="compositionally biased region" description="Basic and acidic residues" evidence="1">
    <location>
        <begin position="493"/>
        <end position="502"/>
    </location>
</feature>
<dbReference type="InterPro" id="IPR000938">
    <property type="entry name" value="CAP-Gly_domain"/>
</dbReference>
<feature type="region of interest" description="Disordered" evidence="1">
    <location>
        <begin position="16"/>
        <end position="36"/>
    </location>
</feature>
<dbReference type="Pfam" id="PF01302">
    <property type="entry name" value="CAP_GLY"/>
    <property type="match status" value="1"/>
</dbReference>
<feature type="compositionally biased region" description="Basic and acidic residues" evidence="1">
    <location>
        <begin position="915"/>
        <end position="925"/>
    </location>
</feature>
<feature type="region of interest" description="Disordered" evidence="1">
    <location>
        <begin position="969"/>
        <end position="1054"/>
    </location>
</feature>
<feature type="compositionally biased region" description="Basic and acidic residues" evidence="1">
    <location>
        <begin position="739"/>
        <end position="758"/>
    </location>
</feature>
<feature type="region of interest" description="Disordered" evidence="1">
    <location>
        <begin position="476"/>
        <end position="523"/>
    </location>
</feature>
<feature type="compositionally biased region" description="Low complexity" evidence="1">
    <location>
        <begin position="993"/>
        <end position="1006"/>
    </location>
</feature>
<feature type="domain" description="CAP-Gly" evidence="2">
    <location>
        <begin position="234"/>
        <end position="276"/>
    </location>
</feature>
<feature type="region of interest" description="Disordered" evidence="1">
    <location>
        <begin position="688"/>
        <end position="758"/>
    </location>
</feature>
<evidence type="ECO:0000313" key="4">
    <source>
        <dbReference type="Proteomes" id="UP000747542"/>
    </source>
</evidence>
<feature type="compositionally biased region" description="Basic and acidic residues" evidence="1">
    <location>
        <begin position="1044"/>
        <end position="1054"/>
    </location>
</feature>
<sequence length="1070" mass="117536">MNHCCDTLYLRSAPGESRIPTVRRSGLPRPTSAASSQLQLGPLHYNPGPAPLTLSQTSPSYEDSREIIANPAHLQGNSLHHPQAAAPRLRIASAKVGRLSESELPEPAQNRRAQRPGSNTSRLNFQYGSSDIWPEEKLPWSRESHESGLRGLKASTESAFSRQLAKITRGSNEDVSDPCLIYRVTSIRGPRSCWDGPLHSVSATEPPSTHLSRESVGRRVVVGGAEHGTLRYYGRTAFSPGEWCGVELERQVGKNDGSVDGVIYFSCRPGFGIFAPAGKVFLDLDYIGDDDGLSLSTRNTSQSSVWQGLMPSSIHSQEANPTRRRPSDASNATYTIEGRDSSLPTSPESQDSLQPREFTQTKRTTGHDDHEDDVASLGSPEDATCDESSLGILTPDQMPDFTVTASASFGRSPSDEDVAALEDEVCDASLPAEASGRGEASSMVPLLRWDSDPSVTGVDEELFKNDVSAIIRELRTSAEVSSSGGSSPSRPHPSPETEQFQHDEEELEQQQKQEDEEDKKASLKTCKELQREVLNQIVEEQECQTIPELREVSVNVDLSRLSSMARRVAPLTARLLLASAVPEMTPDTEAAWSGAAAAAMTTSAGSLDQGYQGDAECDPRSEGGTGTASSPTEDVRLFQGVIDVERLTEADVSLADDEGEADHHGNVTARDRTARIIDGKLYHSHRELGRAHDNNTSEMDSSGFYSDLDPRDRDAEDESARTDLEPVQEALGNSNLHDSLLDDQSHTNDDSTRYDHTFDDHSLKDDLIEEKEGSYTIDEEDRSSASTLRPESKDLTLSEQQDHTQSSTDTKQNSPSPANNSSSSCDSRVSSVTKNKDGTSAPTIDPKLTDSGISVEGGEDGVKAQQSLKPRTYDKPWLSRPPPPKKKEEIRKQLPPPPPMPKKNVQSKLKALLEAQEHTNEECRRPRQPRKNRWDEVMNKIAEGQKEDKVRPKVKEVKSRLMEGVMIQTQLSPQAERIRQERRERRERRERQAANAAVAARRASQARGDRKRSSASIRSNRTSRAPSLDSLPTDPVRVYSRGSTPEHSEASHKSSEYQLTFVVVAGSVYV</sequence>
<feature type="compositionally biased region" description="Polar residues" evidence="1">
    <location>
        <begin position="803"/>
        <end position="812"/>
    </location>
</feature>
<dbReference type="AlphaFoldDB" id="A0A8J5TKE9"/>
<evidence type="ECO:0000313" key="3">
    <source>
        <dbReference type="EMBL" id="KAG7177389.1"/>
    </source>
</evidence>